<evidence type="ECO:0000313" key="2">
    <source>
        <dbReference type="EMBL" id="HIR55885.1"/>
    </source>
</evidence>
<gene>
    <name evidence="2" type="ORF">IAD36_09860</name>
</gene>
<reference evidence="2" key="1">
    <citation type="submission" date="2020-10" db="EMBL/GenBank/DDBJ databases">
        <authorList>
            <person name="Gilroy R."/>
        </authorList>
    </citation>
    <scope>NUCLEOTIDE SEQUENCE</scope>
    <source>
        <strain evidence="2">ChiGjej3B3-7149</strain>
    </source>
</reference>
<evidence type="ECO:0000313" key="3">
    <source>
        <dbReference type="Proteomes" id="UP000824238"/>
    </source>
</evidence>
<feature type="non-terminal residue" evidence="2">
    <location>
        <position position="388"/>
    </location>
</feature>
<sequence length="388" mass="43448">MAKLLTEKYPGSSCEVRLDCEISDVTLYDAAKQPAAVDCLCVFTPRQLTEAGNLPMNVVCVGEPTSAAQTRLGACDGNLVLIPDASSAEAVCYLLSLFGNSIKQQKLYSDLIYMLLSDEDLSSVFCAFAKDTDCQMLAIDVSGKVLAYSKPFRVNHPHWLHSVEVGYLDKYLIEYILSYREKHNMIISPQPFILYCDRLQLFIKTIRVIYNGEIIAYAFMGNYKGEFPEFSDRFMSLIAKRLLSNLLGSRSYSSYRFNMHQNILADLIKGASEEEAVQRISVANLSFPPYMLAAVLRPSYFRESEFLHDVLMPAVSAILPNSPKLYQKGTIVALLESDRLGSVPEELMSQLRRLAAENGVLVGISNMFTRPERFAVYYRQAAQTAGFA</sequence>
<organism evidence="2 3">
    <name type="scientific">Candidatus Scatomorpha intestinigallinarum</name>
    <dbReference type="NCBI Taxonomy" id="2840923"/>
    <lineage>
        <taxon>Bacteria</taxon>
        <taxon>Bacillati</taxon>
        <taxon>Bacillota</taxon>
        <taxon>Clostridia</taxon>
        <taxon>Eubacteriales</taxon>
        <taxon>Candidatus Scatomorpha</taxon>
    </lineage>
</organism>
<protein>
    <recommendedName>
        <fullName evidence="1">CdaR GGDEF-like domain-containing protein</fullName>
    </recommendedName>
</protein>
<evidence type="ECO:0000259" key="1">
    <source>
        <dbReference type="Pfam" id="PF17853"/>
    </source>
</evidence>
<comment type="caution">
    <text evidence="2">The sequence shown here is derived from an EMBL/GenBank/DDBJ whole genome shotgun (WGS) entry which is preliminary data.</text>
</comment>
<feature type="domain" description="CdaR GGDEF-like" evidence="1">
    <location>
        <begin position="270"/>
        <end position="385"/>
    </location>
</feature>
<name>A0A9D1J081_9FIRM</name>
<dbReference type="EMBL" id="DVHH01000237">
    <property type="protein sequence ID" value="HIR55885.1"/>
    <property type="molecule type" value="Genomic_DNA"/>
</dbReference>
<dbReference type="Proteomes" id="UP000824238">
    <property type="component" value="Unassembled WGS sequence"/>
</dbReference>
<accession>A0A9D1J081</accession>
<dbReference type="Pfam" id="PF17853">
    <property type="entry name" value="GGDEF_2"/>
    <property type="match status" value="1"/>
</dbReference>
<proteinExistence type="predicted"/>
<reference evidence="2" key="2">
    <citation type="journal article" date="2021" name="PeerJ">
        <title>Extensive microbial diversity within the chicken gut microbiome revealed by metagenomics and culture.</title>
        <authorList>
            <person name="Gilroy R."/>
            <person name="Ravi A."/>
            <person name="Getino M."/>
            <person name="Pursley I."/>
            <person name="Horton D.L."/>
            <person name="Alikhan N.F."/>
            <person name="Baker D."/>
            <person name="Gharbi K."/>
            <person name="Hall N."/>
            <person name="Watson M."/>
            <person name="Adriaenssens E.M."/>
            <person name="Foster-Nyarko E."/>
            <person name="Jarju S."/>
            <person name="Secka A."/>
            <person name="Antonio M."/>
            <person name="Oren A."/>
            <person name="Chaudhuri R.R."/>
            <person name="La Ragione R."/>
            <person name="Hildebrand F."/>
            <person name="Pallen M.J."/>
        </authorList>
    </citation>
    <scope>NUCLEOTIDE SEQUENCE</scope>
    <source>
        <strain evidence="2">ChiGjej3B3-7149</strain>
    </source>
</reference>
<dbReference type="InterPro" id="IPR041522">
    <property type="entry name" value="CdaR_GGDEF"/>
</dbReference>
<dbReference type="AlphaFoldDB" id="A0A9D1J081"/>